<protein>
    <recommendedName>
        <fullName evidence="2">Thiol:disulfide interchange protein DsbD N-terminal domain-containing protein</fullName>
    </recommendedName>
</protein>
<evidence type="ECO:0000313" key="4">
    <source>
        <dbReference type="Proteomes" id="UP001156666"/>
    </source>
</evidence>
<feature type="signal peptide" evidence="1">
    <location>
        <begin position="1"/>
        <end position="20"/>
    </location>
</feature>
<reference evidence="3" key="2">
    <citation type="submission" date="2023-01" db="EMBL/GenBank/DDBJ databases">
        <title>Draft genome sequence of Portibacter lacus strain NBRC 108769.</title>
        <authorList>
            <person name="Sun Q."/>
            <person name="Mori K."/>
        </authorList>
    </citation>
    <scope>NUCLEOTIDE SEQUENCE</scope>
    <source>
        <strain evidence="3">NBRC 108769</strain>
    </source>
</reference>
<dbReference type="InterPro" id="IPR028250">
    <property type="entry name" value="DsbDN"/>
</dbReference>
<reference evidence="3" key="1">
    <citation type="journal article" date="2014" name="Int. J. Syst. Evol. Microbiol.">
        <title>Complete genome sequence of Corynebacterium casei LMG S-19264T (=DSM 44701T), isolated from a smear-ripened cheese.</title>
        <authorList>
            <consortium name="US DOE Joint Genome Institute (JGI-PGF)"/>
            <person name="Walter F."/>
            <person name="Albersmeier A."/>
            <person name="Kalinowski J."/>
            <person name="Ruckert C."/>
        </authorList>
    </citation>
    <scope>NUCLEOTIDE SEQUENCE</scope>
    <source>
        <strain evidence="3">NBRC 108769</strain>
    </source>
</reference>
<name>A0AA37SMK9_9BACT</name>
<sequence>MSMKAVLSFCLICLFFVGNAQSNLDPVKWTFGSEKVGDNKYKITFTATIEDGWAVYSQFIEDGGPIPTTFNFDENTDIELKDGVVEPEDKETKYDEMFEMDLIKVKGKAEFYQMVSVKSEDQVLKGFLTYMACDDSKCLPPSDVNFEITIE</sequence>
<gene>
    <name evidence="3" type="ORF">GCM10007940_11770</name>
</gene>
<dbReference type="Proteomes" id="UP001156666">
    <property type="component" value="Unassembled WGS sequence"/>
</dbReference>
<evidence type="ECO:0000313" key="3">
    <source>
        <dbReference type="EMBL" id="GLR16562.1"/>
    </source>
</evidence>
<accession>A0AA37SMK9</accession>
<dbReference type="AlphaFoldDB" id="A0AA37SMK9"/>
<dbReference type="EMBL" id="BSOH01000006">
    <property type="protein sequence ID" value="GLR16562.1"/>
    <property type="molecule type" value="Genomic_DNA"/>
</dbReference>
<feature type="chain" id="PRO_5041443939" description="Thiol:disulfide interchange protein DsbD N-terminal domain-containing protein" evidence="1">
    <location>
        <begin position="21"/>
        <end position="151"/>
    </location>
</feature>
<organism evidence="3 4">
    <name type="scientific">Portibacter lacus</name>
    <dbReference type="NCBI Taxonomy" id="1099794"/>
    <lineage>
        <taxon>Bacteria</taxon>
        <taxon>Pseudomonadati</taxon>
        <taxon>Bacteroidota</taxon>
        <taxon>Saprospiria</taxon>
        <taxon>Saprospirales</taxon>
        <taxon>Haliscomenobacteraceae</taxon>
        <taxon>Portibacter</taxon>
    </lineage>
</organism>
<keyword evidence="4" id="KW-1185">Reference proteome</keyword>
<keyword evidence="1" id="KW-0732">Signal</keyword>
<dbReference type="InterPro" id="IPR036929">
    <property type="entry name" value="DsbDN_sf"/>
</dbReference>
<proteinExistence type="predicted"/>
<feature type="domain" description="Thiol:disulfide interchange protein DsbD N-terminal" evidence="2">
    <location>
        <begin position="38"/>
        <end position="145"/>
    </location>
</feature>
<dbReference type="Gene3D" id="2.60.40.1250">
    <property type="entry name" value="Thiol:disulfide interchange protein DsbD, N-terminal domain"/>
    <property type="match status" value="1"/>
</dbReference>
<comment type="caution">
    <text evidence="3">The sequence shown here is derived from an EMBL/GenBank/DDBJ whole genome shotgun (WGS) entry which is preliminary data.</text>
</comment>
<evidence type="ECO:0000256" key="1">
    <source>
        <dbReference type="SAM" id="SignalP"/>
    </source>
</evidence>
<evidence type="ECO:0000259" key="2">
    <source>
        <dbReference type="Pfam" id="PF11412"/>
    </source>
</evidence>
<dbReference type="Pfam" id="PF11412">
    <property type="entry name" value="DsbD_N"/>
    <property type="match status" value="1"/>
</dbReference>